<evidence type="ECO:0000313" key="2">
    <source>
        <dbReference type="Ensembl" id="ENSGAGP00000024068.1"/>
    </source>
</evidence>
<keyword evidence="3" id="KW-1185">Reference proteome</keyword>
<accession>A0A452I8S7</accession>
<dbReference type="STRING" id="38772.ENSGAGP00000024068"/>
<evidence type="ECO:0000256" key="1">
    <source>
        <dbReference type="SAM" id="MobiDB-lite"/>
    </source>
</evidence>
<proteinExistence type="predicted"/>
<protein>
    <submittedName>
        <fullName evidence="2">Uncharacterized protein</fullName>
    </submittedName>
</protein>
<reference evidence="3" key="1">
    <citation type="journal article" date="2017" name="PLoS ONE">
        <title>The Agassiz's desert tortoise genome provides a resource for the conservation of a threatened species.</title>
        <authorList>
            <person name="Tollis M."/>
            <person name="DeNardo D.F."/>
            <person name="Cornelius J.A."/>
            <person name="Dolby G.A."/>
            <person name="Edwards T."/>
            <person name="Henen B.T."/>
            <person name="Karl A.E."/>
            <person name="Murphy R.W."/>
            <person name="Kusumi K."/>
        </authorList>
    </citation>
    <scope>NUCLEOTIDE SEQUENCE [LARGE SCALE GENOMIC DNA]</scope>
</reference>
<dbReference type="Ensembl" id="ENSGAGT00000027410.1">
    <property type="protein sequence ID" value="ENSGAGP00000024068.1"/>
    <property type="gene ID" value="ENSGAGG00000017610.1"/>
</dbReference>
<organism evidence="2 3">
    <name type="scientific">Gopherus agassizii</name>
    <name type="common">Agassiz's desert tortoise</name>
    <dbReference type="NCBI Taxonomy" id="38772"/>
    <lineage>
        <taxon>Eukaryota</taxon>
        <taxon>Metazoa</taxon>
        <taxon>Chordata</taxon>
        <taxon>Craniata</taxon>
        <taxon>Vertebrata</taxon>
        <taxon>Euteleostomi</taxon>
        <taxon>Archelosauria</taxon>
        <taxon>Testudinata</taxon>
        <taxon>Testudines</taxon>
        <taxon>Cryptodira</taxon>
        <taxon>Durocryptodira</taxon>
        <taxon>Testudinoidea</taxon>
        <taxon>Testudinidae</taxon>
        <taxon>Gopherus</taxon>
    </lineage>
</organism>
<reference evidence="2" key="3">
    <citation type="submission" date="2025-09" db="UniProtKB">
        <authorList>
            <consortium name="Ensembl"/>
        </authorList>
    </citation>
    <scope>IDENTIFICATION</scope>
</reference>
<dbReference type="Proteomes" id="UP000291020">
    <property type="component" value="Unassembled WGS sequence"/>
</dbReference>
<dbReference type="AlphaFoldDB" id="A0A452I8S7"/>
<sequence>MTRRLKLPLPSTPLNRRKDLRIRRLGQKEPTPQIAISSSSPDEAVVPSPPLMTDDFFDSFKSETHFSSDTDFEDIEGKNQKQGKGKDFCDHLITKGNMGILKMGKDKIPGIV</sequence>
<reference evidence="2" key="2">
    <citation type="submission" date="2025-08" db="UniProtKB">
        <authorList>
            <consortium name="Ensembl"/>
        </authorList>
    </citation>
    <scope>IDENTIFICATION</scope>
</reference>
<feature type="region of interest" description="Disordered" evidence="1">
    <location>
        <begin position="24"/>
        <end position="51"/>
    </location>
</feature>
<name>A0A452I8S7_9SAUR</name>
<evidence type="ECO:0000313" key="3">
    <source>
        <dbReference type="Proteomes" id="UP000291020"/>
    </source>
</evidence>